<keyword evidence="3" id="KW-1185">Reference proteome</keyword>
<dbReference type="SUPFAM" id="SSF51735">
    <property type="entry name" value="NAD(P)-binding Rossmann-fold domains"/>
    <property type="match status" value="1"/>
</dbReference>
<reference evidence="2 3" key="1">
    <citation type="submission" date="2020-10" db="EMBL/GenBank/DDBJ databases">
        <authorList>
            <person name="Klimov P.B."/>
            <person name="Dyachkov S.M."/>
            <person name="Chetverikov P.E."/>
        </authorList>
    </citation>
    <scope>NUCLEOTIDE SEQUENCE [LARGE SCALE GENOMIC DNA]</scope>
    <source>
        <strain evidence="2">BMOC 18-1129-001#AD2665</strain>
        <tissue evidence="2">Entire mites</tissue>
    </source>
</reference>
<dbReference type="Gene3D" id="3.90.25.10">
    <property type="entry name" value="UDP-galactose 4-epimerase, domain 1"/>
    <property type="match status" value="1"/>
</dbReference>
<dbReference type="EMBL" id="JAIFTH010000012">
    <property type="protein sequence ID" value="KAG9511298.1"/>
    <property type="molecule type" value="Genomic_DNA"/>
</dbReference>
<dbReference type="PANTHER" id="PTHR43238:SF1">
    <property type="entry name" value="GDP-L-FUCOSE SYNTHASE"/>
    <property type="match status" value="1"/>
</dbReference>
<dbReference type="Proteomes" id="UP000825002">
    <property type="component" value="Unassembled WGS sequence"/>
</dbReference>
<gene>
    <name evidence="2" type="primary">TSTA3</name>
    <name evidence="2" type="ORF">GZH46_00142</name>
</gene>
<dbReference type="InterPro" id="IPR036291">
    <property type="entry name" value="NAD(P)-bd_dom_sf"/>
</dbReference>
<evidence type="ECO:0000313" key="2">
    <source>
        <dbReference type="EMBL" id="KAG9511298.1"/>
    </source>
</evidence>
<accession>A0ABQ7SD15</accession>
<evidence type="ECO:0000313" key="3">
    <source>
        <dbReference type="Proteomes" id="UP000825002"/>
    </source>
</evidence>
<organism evidence="2 3">
    <name type="scientific">Fragariocoptes setiger</name>
    <dbReference type="NCBI Taxonomy" id="1670756"/>
    <lineage>
        <taxon>Eukaryota</taxon>
        <taxon>Metazoa</taxon>
        <taxon>Ecdysozoa</taxon>
        <taxon>Arthropoda</taxon>
        <taxon>Chelicerata</taxon>
        <taxon>Arachnida</taxon>
        <taxon>Acari</taxon>
        <taxon>Acariformes</taxon>
        <taxon>Trombidiformes</taxon>
        <taxon>Prostigmata</taxon>
        <taxon>Eupodina</taxon>
        <taxon>Eriophyoidea</taxon>
        <taxon>Phytoptidae</taxon>
        <taxon>Fragariocoptes</taxon>
    </lineage>
</organism>
<name>A0ABQ7SD15_9ACAR</name>
<feature type="non-terminal residue" evidence="2">
    <location>
        <position position="1"/>
    </location>
</feature>
<protein>
    <submittedName>
        <fullName evidence="2">GDP-L-fucose synthase</fullName>
    </submittedName>
</protein>
<feature type="domain" description="NAD-dependent epimerase/dehydratase" evidence="1">
    <location>
        <begin position="14"/>
        <end position="255"/>
    </location>
</feature>
<dbReference type="Gene3D" id="3.40.50.720">
    <property type="entry name" value="NAD(P)-binding Rossmann-like Domain"/>
    <property type="match status" value="1"/>
</dbReference>
<proteinExistence type="predicted"/>
<dbReference type="Pfam" id="PF01370">
    <property type="entry name" value="Epimerase"/>
    <property type="match status" value="1"/>
</dbReference>
<comment type="caution">
    <text evidence="2">The sequence shown here is derived from an EMBL/GenBank/DDBJ whole genome shotgun (WGS) entry which is preliminary data.</text>
</comment>
<dbReference type="InterPro" id="IPR001509">
    <property type="entry name" value="Epimerase_deHydtase"/>
</dbReference>
<evidence type="ECO:0000259" key="1">
    <source>
        <dbReference type="Pfam" id="PF01370"/>
    </source>
</evidence>
<sequence>MAEHKKHKMEIECLVTGGSGLVGRALQRFATGSTGFVFVSSKDADLEDPIQTKALFDKYLPKTVVHLAAHVGGLYTNMKNNLRFFRANLLMCDNVLSCAYSCPSTSKCISCLSTCVFPDQIEYPIDETKLHAGPPHESNFGYSYAKRMIQVLNACYNQKCKAEGINKLFTSVIPTNIYGPHDNFNIENGHVIPALIHNFYKSALISLRSGDYHEYSDRIETEVQLRGSGKAVRQFIHCDDVARLILWVLRDYDEPDPIILSVDEEEETSIEKVSVYIACAIQYHLYQVKFYSDFDHFNSDGQIKKTASNKKLRSYLPDFKFKPLELGITETVEWFLKNYKEARK</sequence>
<dbReference type="PANTHER" id="PTHR43238">
    <property type="entry name" value="GDP-L-FUCOSE SYNTHASE"/>
    <property type="match status" value="1"/>
</dbReference>